<dbReference type="Gene3D" id="3.90.1300.10">
    <property type="entry name" value="Amidase signature (AS) domain"/>
    <property type="match status" value="1"/>
</dbReference>
<dbReference type="Gene3D" id="1.20.58.1700">
    <property type="match status" value="1"/>
</dbReference>
<dbReference type="EMBL" id="MU863695">
    <property type="protein sequence ID" value="KAK4096820.1"/>
    <property type="molecule type" value="Genomic_DNA"/>
</dbReference>
<comment type="similarity">
    <text evidence="1">Belongs to the isochorismatase family.</text>
</comment>
<dbReference type="Pfam" id="PF00857">
    <property type="entry name" value="Isochorismatase"/>
    <property type="match status" value="1"/>
</dbReference>
<dbReference type="CDD" id="cd00431">
    <property type="entry name" value="cysteine_hydrolases"/>
    <property type="match status" value="1"/>
</dbReference>
<dbReference type="GO" id="GO:0003824">
    <property type="term" value="F:catalytic activity"/>
    <property type="evidence" value="ECO:0007669"/>
    <property type="project" value="InterPro"/>
</dbReference>
<organism evidence="4 5">
    <name type="scientific">Parathielavia hyrcaniae</name>
    <dbReference type="NCBI Taxonomy" id="113614"/>
    <lineage>
        <taxon>Eukaryota</taxon>
        <taxon>Fungi</taxon>
        <taxon>Dikarya</taxon>
        <taxon>Ascomycota</taxon>
        <taxon>Pezizomycotina</taxon>
        <taxon>Sordariomycetes</taxon>
        <taxon>Sordariomycetidae</taxon>
        <taxon>Sordariales</taxon>
        <taxon>Chaetomiaceae</taxon>
        <taxon>Parathielavia</taxon>
    </lineage>
</organism>
<name>A0AAN6SWV9_9PEZI</name>
<dbReference type="Pfam" id="PF01425">
    <property type="entry name" value="Amidase"/>
    <property type="match status" value="1"/>
</dbReference>
<dbReference type="PANTHER" id="PTHR11895:SF169">
    <property type="entry name" value="GLUTAMYL-TRNA(GLN) AMIDOTRANSFERASE"/>
    <property type="match status" value="1"/>
</dbReference>
<dbReference type="AlphaFoldDB" id="A0AAN6SWV9"/>
<dbReference type="Gene3D" id="3.40.50.850">
    <property type="entry name" value="Isochorismatase-like"/>
    <property type="match status" value="1"/>
</dbReference>
<accession>A0AAN6SWV9</accession>
<dbReference type="InterPro" id="IPR023631">
    <property type="entry name" value="Amidase_dom"/>
</dbReference>
<evidence type="ECO:0000313" key="5">
    <source>
        <dbReference type="Proteomes" id="UP001305647"/>
    </source>
</evidence>
<dbReference type="SUPFAM" id="SSF75304">
    <property type="entry name" value="Amidase signature (AS) enzymes"/>
    <property type="match status" value="1"/>
</dbReference>
<dbReference type="InterPro" id="IPR036928">
    <property type="entry name" value="AS_sf"/>
</dbReference>
<evidence type="ECO:0000313" key="4">
    <source>
        <dbReference type="EMBL" id="KAK4096820.1"/>
    </source>
</evidence>
<feature type="domain" description="Amidase" evidence="3">
    <location>
        <begin position="272"/>
        <end position="724"/>
    </location>
</feature>
<keyword evidence="5" id="KW-1185">Reference proteome</keyword>
<proteinExistence type="inferred from homology"/>
<dbReference type="PANTHER" id="PTHR11895">
    <property type="entry name" value="TRANSAMIDASE"/>
    <property type="match status" value="1"/>
</dbReference>
<comment type="caution">
    <text evidence="4">The sequence shown here is derived from an EMBL/GenBank/DDBJ whole genome shotgun (WGS) entry which is preliminary data.</text>
</comment>
<sequence>MATFTVDAKPYAYNFPLAATALLVIDMQRDFLLPGGFGEVQGANLTAVQSAIEPTRKLLEACRAAGLAVFHTREGQLPDMSDCPSSKPYRPAVAPGTQYTTGIGDKGKMGRMLIRGEYGHGLVDELRAIPGEVVIDKPGKGAFWQTELHYELKARGITHLIICGVTTECCVTATFREANDRGFECCAVIEATSGYNDKVFKDVSLGILHWSQGLFGFVSHLQPFLDALHPLPGRELSSAVETPPQTPPEWDGSLDMPSLQAAYRSGLSPVNVVEALYAKIEAYEKVNPGAWIYRVPLEGALAMARDLTAKFPDRTALPPLYGVPYTVKDSIDVAGIATTTACPPLSHIATTSAPIHDTVVREGALFIGKANLDQLATGLTGQRSPYGAPSSVFHRSFISGGSSSGSAVLVGARLCSFSLATDTAGSGRVPAAFNGVVGFKPTRGTVPFVGVTPACLSLDCIAVLAATVPDARTVWRVIDAFTPADPYAKRPELRYYARHVNATGPLASTFRFAIPPPSALASCSPPYRRLFSDTVTRLQNLGGRLHPVDWTPFQQASALLYDGSFVLERLASIPDLPGAENSADAAAFLTRHRADLHPVILDIFHAALARGTSAVDAYRDLQARAALTARVRNDVFSPGRALGVDVLVVPTAPTHFTVGEVAAEPVGRNSALGVFTHAGNVLDLCAVACPAGRVRVGELVDGEEGEVPFGVTFLGGSMTDGDVLRIAARFEAMVRAEGVI</sequence>
<dbReference type="InterPro" id="IPR036380">
    <property type="entry name" value="Isochorismatase-like_sf"/>
</dbReference>
<gene>
    <name evidence="4" type="ORF">N658DRAFT_510903</name>
</gene>
<evidence type="ECO:0000256" key="1">
    <source>
        <dbReference type="ARBA" id="ARBA00006336"/>
    </source>
</evidence>
<reference evidence="4" key="2">
    <citation type="submission" date="2023-05" db="EMBL/GenBank/DDBJ databases">
        <authorList>
            <consortium name="Lawrence Berkeley National Laboratory"/>
            <person name="Steindorff A."/>
            <person name="Hensen N."/>
            <person name="Bonometti L."/>
            <person name="Westerberg I."/>
            <person name="Brannstrom I.O."/>
            <person name="Guillou S."/>
            <person name="Cros-Aarteil S."/>
            <person name="Calhoun S."/>
            <person name="Haridas S."/>
            <person name="Kuo A."/>
            <person name="Mondo S."/>
            <person name="Pangilinan J."/>
            <person name="Riley R."/>
            <person name="Labutti K."/>
            <person name="Andreopoulos B."/>
            <person name="Lipzen A."/>
            <person name="Chen C."/>
            <person name="Yanf M."/>
            <person name="Daum C."/>
            <person name="Ng V."/>
            <person name="Clum A."/>
            <person name="Ohm R."/>
            <person name="Martin F."/>
            <person name="Silar P."/>
            <person name="Natvig D."/>
            <person name="Lalanne C."/>
            <person name="Gautier V."/>
            <person name="Ament-Velasquez S.L."/>
            <person name="Kruys A."/>
            <person name="Hutchinson M.I."/>
            <person name="Powell A.J."/>
            <person name="Barry K."/>
            <person name="Miller A.N."/>
            <person name="Grigoriev I.V."/>
            <person name="Debuchy R."/>
            <person name="Gladieux P."/>
            <person name="Thoren M.H."/>
            <person name="Johannesson H."/>
        </authorList>
    </citation>
    <scope>NUCLEOTIDE SEQUENCE</scope>
    <source>
        <strain evidence="4">CBS 757.83</strain>
    </source>
</reference>
<dbReference type="InterPro" id="IPR000868">
    <property type="entry name" value="Isochorismatase-like_dom"/>
</dbReference>
<evidence type="ECO:0000259" key="2">
    <source>
        <dbReference type="Pfam" id="PF00857"/>
    </source>
</evidence>
<evidence type="ECO:0000259" key="3">
    <source>
        <dbReference type="Pfam" id="PF01425"/>
    </source>
</evidence>
<dbReference type="InterPro" id="IPR000120">
    <property type="entry name" value="Amidase"/>
</dbReference>
<reference evidence="4" key="1">
    <citation type="journal article" date="2023" name="Mol. Phylogenet. Evol.">
        <title>Genome-scale phylogeny and comparative genomics of the fungal order Sordariales.</title>
        <authorList>
            <person name="Hensen N."/>
            <person name="Bonometti L."/>
            <person name="Westerberg I."/>
            <person name="Brannstrom I.O."/>
            <person name="Guillou S."/>
            <person name="Cros-Aarteil S."/>
            <person name="Calhoun S."/>
            <person name="Haridas S."/>
            <person name="Kuo A."/>
            <person name="Mondo S."/>
            <person name="Pangilinan J."/>
            <person name="Riley R."/>
            <person name="LaButti K."/>
            <person name="Andreopoulos B."/>
            <person name="Lipzen A."/>
            <person name="Chen C."/>
            <person name="Yan M."/>
            <person name="Daum C."/>
            <person name="Ng V."/>
            <person name="Clum A."/>
            <person name="Steindorff A."/>
            <person name="Ohm R.A."/>
            <person name="Martin F."/>
            <person name="Silar P."/>
            <person name="Natvig D.O."/>
            <person name="Lalanne C."/>
            <person name="Gautier V."/>
            <person name="Ament-Velasquez S.L."/>
            <person name="Kruys A."/>
            <person name="Hutchinson M.I."/>
            <person name="Powell A.J."/>
            <person name="Barry K."/>
            <person name="Miller A.N."/>
            <person name="Grigoriev I.V."/>
            <person name="Debuchy R."/>
            <person name="Gladieux P."/>
            <person name="Hiltunen Thoren M."/>
            <person name="Johannesson H."/>
        </authorList>
    </citation>
    <scope>NUCLEOTIDE SEQUENCE</scope>
    <source>
        <strain evidence="4">CBS 757.83</strain>
    </source>
</reference>
<feature type="domain" description="Isochorismatase-like" evidence="2">
    <location>
        <begin position="20"/>
        <end position="197"/>
    </location>
</feature>
<dbReference type="Proteomes" id="UP001305647">
    <property type="component" value="Unassembled WGS sequence"/>
</dbReference>
<dbReference type="SUPFAM" id="SSF52499">
    <property type="entry name" value="Isochorismatase-like hydrolases"/>
    <property type="match status" value="1"/>
</dbReference>
<protein>
    <submittedName>
        <fullName evidence="4">Amidase signature enzyme</fullName>
    </submittedName>
</protein>